<accession>A0A7J8AHB5</accession>
<keyword evidence="1" id="KW-0812">Transmembrane</keyword>
<evidence type="ECO:0000256" key="1">
    <source>
        <dbReference type="SAM" id="Phobius"/>
    </source>
</evidence>
<feature type="transmembrane region" description="Helical" evidence="1">
    <location>
        <begin position="20"/>
        <end position="40"/>
    </location>
</feature>
<protein>
    <submittedName>
        <fullName evidence="2">Zinc finger DHHC-type palmitoyltransferase 19</fullName>
    </submittedName>
</protein>
<evidence type="ECO:0000313" key="3">
    <source>
        <dbReference type="Proteomes" id="UP000585614"/>
    </source>
</evidence>
<comment type="caution">
    <text evidence="2">The sequence shown here is derived from an EMBL/GenBank/DDBJ whole genome shotgun (WGS) entry which is preliminary data.</text>
</comment>
<reference evidence="2 3" key="1">
    <citation type="journal article" date="2020" name="Nature">
        <title>Six reference-quality genomes reveal evolution of bat adaptations.</title>
        <authorList>
            <person name="Jebb D."/>
            <person name="Huang Z."/>
            <person name="Pippel M."/>
            <person name="Hughes G.M."/>
            <person name="Lavrichenko K."/>
            <person name="Devanna P."/>
            <person name="Winkler S."/>
            <person name="Jermiin L.S."/>
            <person name="Skirmuntt E.C."/>
            <person name="Katzourakis A."/>
            <person name="Burkitt-Gray L."/>
            <person name="Ray D.A."/>
            <person name="Sullivan K.A.M."/>
            <person name="Roscito J.G."/>
            <person name="Kirilenko B.M."/>
            <person name="Davalos L.M."/>
            <person name="Corthals A.P."/>
            <person name="Power M.L."/>
            <person name="Jones G."/>
            <person name="Ransome R.D."/>
            <person name="Dechmann D.K.N."/>
            <person name="Locatelli A.G."/>
            <person name="Puechmaille S.J."/>
            <person name="Fedrigo O."/>
            <person name="Jarvis E.D."/>
            <person name="Hiller M."/>
            <person name="Vernes S.C."/>
            <person name="Myers E.W."/>
            <person name="Teeling E.C."/>
        </authorList>
    </citation>
    <scope>NUCLEOTIDE SEQUENCE [LARGE SCALE GENOMIC DNA]</scope>
    <source>
        <strain evidence="2">MRhiFer1</strain>
        <tissue evidence="2">Lung</tissue>
    </source>
</reference>
<dbReference type="Proteomes" id="UP000585614">
    <property type="component" value="Unassembled WGS sequence"/>
</dbReference>
<sequence length="82" mass="9356">MPTRELLHSSPVQKGGGCSFALEMGLLLGLLVLWETVTLMEGTITQKINRCWENPDKDQEPSKRTCHMLALQRIRPVLSWHK</sequence>
<name>A0A7J8AHB5_RHIFE</name>
<proteinExistence type="predicted"/>
<gene>
    <name evidence="2" type="ORF">mRhiFer1_018605</name>
</gene>
<keyword evidence="1" id="KW-1133">Transmembrane helix</keyword>
<keyword evidence="2" id="KW-0808">Transferase</keyword>
<dbReference type="AlphaFoldDB" id="A0A7J8AHB5"/>
<evidence type="ECO:0000313" key="2">
    <source>
        <dbReference type="EMBL" id="KAF6385748.1"/>
    </source>
</evidence>
<keyword evidence="1" id="KW-0472">Membrane</keyword>
<dbReference type="GO" id="GO:0016740">
    <property type="term" value="F:transferase activity"/>
    <property type="evidence" value="ECO:0007669"/>
    <property type="project" value="UniProtKB-KW"/>
</dbReference>
<organism evidence="2 3">
    <name type="scientific">Rhinolophus ferrumequinum</name>
    <name type="common">Greater horseshoe bat</name>
    <dbReference type="NCBI Taxonomy" id="59479"/>
    <lineage>
        <taxon>Eukaryota</taxon>
        <taxon>Metazoa</taxon>
        <taxon>Chordata</taxon>
        <taxon>Craniata</taxon>
        <taxon>Vertebrata</taxon>
        <taxon>Euteleostomi</taxon>
        <taxon>Mammalia</taxon>
        <taxon>Eutheria</taxon>
        <taxon>Laurasiatheria</taxon>
        <taxon>Chiroptera</taxon>
        <taxon>Yinpterochiroptera</taxon>
        <taxon>Rhinolophoidea</taxon>
        <taxon>Rhinolophidae</taxon>
        <taxon>Rhinolophinae</taxon>
        <taxon>Rhinolophus</taxon>
    </lineage>
</organism>
<dbReference type="EMBL" id="JACAGC010000002">
    <property type="protein sequence ID" value="KAF6385748.1"/>
    <property type="molecule type" value="Genomic_DNA"/>
</dbReference>